<gene>
    <name evidence="9" type="ORF">CDL15_Pgr004107</name>
</gene>
<evidence type="ECO:0000256" key="2">
    <source>
        <dbReference type="ARBA" id="ARBA00007635"/>
    </source>
</evidence>
<evidence type="ECO:0000256" key="4">
    <source>
        <dbReference type="ARBA" id="ARBA00022989"/>
    </source>
</evidence>
<evidence type="ECO:0000256" key="3">
    <source>
        <dbReference type="ARBA" id="ARBA00022692"/>
    </source>
</evidence>
<feature type="region of interest" description="Disordered" evidence="7">
    <location>
        <begin position="276"/>
        <end position="342"/>
    </location>
</feature>
<dbReference type="InterPro" id="IPR000620">
    <property type="entry name" value="EamA_dom"/>
</dbReference>
<comment type="subcellular location">
    <subcellularLocation>
        <location evidence="1 6">Membrane</location>
        <topology evidence="1 6">Multi-pass membrane protein</topology>
    </subcellularLocation>
</comment>
<dbReference type="InterPro" id="IPR030184">
    <property type="entry name" value="WAT1-related"/>
</dbReference>
<protein>
    <recommendedName>
        <fullName evidence="6">WAT1-related protein</fullName>
    </recommendedName>
</protein>
<keyword evidence="5 6" id="KW-0472">Membrane</keyword>
<evidence type="ECO:0000256" key="7">
    <source>
        <dbReference type="SAM" id="MobiDB-lite"/>
    </source>
</evidence>
<dbReference type="GO" id="GO:0022857">
    <property type="term" value="F:transmembrane transporter activity"/>
    <property type="evidence" value="ECO:0007669"/>
    <property type="project" value="InterPro"/>
</dbReference>
<keyword evidence="3 6" id="KW-0812">Transmembrane</keyword>
<dbReference type="SUPFAM" id="SSF103481">
    <property type="entry name" value="Multidrug resistance efflux transporter EmrE"/>
    <property type="match status" value="2"/>
</dbReference>
<dbReference type="EMBL" id="MTKT01001810">
    <property type="protein sequence ID" value="OWM83677.1"/>
    <property type="molecule type" value="Genomic_DNA"/>
</dbReference>
<feature type="transmembrane region" description="Helical" evidence="6">
    <location>
        <begin position="136"/>
        <end position="156"/>
    </location>
</feature>
<feature type="compositionally biased region" description="Basic and acidic residues" evidence="7">
    <location>
        <begin position="276"/>
        <end position="286"/>
    </location>
</feature>
<feature type="transmembrane region" description="Helical" evidence="6">
    <location>
        <begin position="100"/>
        <end position="124"/>
    </location>
</feature>
<comment type="caution">
    <text evidence="9">The sequence shown here is derived from an EMBL/GenBank/DDBJ whole genome shotgun (WGS) entry which is preliminary data.</text>
</comment>
<evidence type="ECO:0000256" key="5">
    <source>
        <dbReference type="ARBA" id="ARBA00023136"/>
    </source>
</evidence>
<feature type="transmembrane region" description="Helical" evidence="6">
    <location>
        <begin position="182"/>
        <end position="212"/>
    </location>
</feature>
<evidence type="ECO:0000259" key="8">
    <source>
        <dbReference type="Pfam" id="PF00892"/>
    </source>
</evidence>
<evidence type="ECO:0000256" key="1">
    <source>
        <dbReference type="ARBA" id="ARBA00004141"/>
    </source>
</evidence>
<sequence>MRMGEGKGLKHATVMVGIQCIYAGNALFSKAAFQQGMKPPVFDVYRQAICSLIIAPLALYNRMRNSLSLWLGLKTSGLIFAAGFFGIVVNQNAYLEGLNLSSATVATAMIYLVPVITFVMATAMGQEEVDFRSMKSLAKILGTVVCVGGAVSMALLKGSKLLNRGEYTLTIMSLLGLQIQSWLLGCLFLFVACICWSSWLILLGTGAVFVFVGQAWCVSERGPVFTAMFNPLNTVLATIFASIFLHEALYIGSLLGAGAVTVGLYIVLWGKANDQEDTNHEQEEPPTRSISASEGVPIRSNDDDHQVLADGSSERMKKETSSNSINLQQPFLLNSSSNLEEP</sequence>
<name>A0A218XFE7_PUNGR</name>
<dbReference type="InterPro" id="IPR037185">
    <property type="entry name" value="EmrE-like"/>
</dbReference>
<evidence type="ECO:0000313" key="9">
    <source>
        <dbReference type="EMBL" id="OWM83677.1"/>
    </source>
</evidence>
<proteinExistence type="inferred from homology"/>
<feature type="transmembrane region" description="Helical" evidence="6">
    <location>
        <begin position="250"/>
        <end position="270"/>
    </location>
</feature>
<feature type="transmembrane region" description="Helical" evidence="6">
    <location>
        <begin position="44"/>
        <end position="60"/>
    </location>
</feature>
<evidence type="ECO:0000256" key="6">
    <source>
        <dbReference type="RuleBase" id="RU363077"/>
    </source>
</evidence>
<feature type="transmembrane region" description="Helical" evidence="6">
    <location>
        <begin position="12"/>
        <end position="32"/>
    </location>
</feature>
<dbReference type="Pfam" id="PF00892">
    <property type="entry name" value="EamA"/>
    <property type="match status" value="1"/>
</dbReference>
<organism evidence="9 10">
    <name type="scientific">Punica granatum</name>
    <name type="common">Pomegranate</name>
    <dbReference type="NCBI Taxonomy" id="22663"/>
    <lineage>
        <taxon>Eukaryota</taxon>
        <taxon>Viridiplantae</taxon>
        <taxon>Streptophyta</taxon>
        <taxon>Embryophyta</taxon>
        <taxon>Tracheophyta</taxon>
        <taxon>Spermatophyta</taxon>
        <taxon>Magnoliopsida</taxon>
        <taxon>eudicotyledons</taxon>
        <taxon>Gunneridae</taxon>
        <taxon>Pentapetalae</taxon>
        <taxon>rosids</taxon>
        <taxon>malvids</taxon>
        <taxon>Myrtales</taxon>
        <taxon>Lythraceae</taxon>
        <taxon>Punica</taxon>
    </lineage>
</organism>
<feature type="transmembrane region" description="Helical" evidence="6">
    <location>
        <begin position="67"/>
        <end position="88"/>
    </location>
</feature>
<feature type="compositionally biased region" description="Basic and acidic residues" evidence="7">
    <location>
        <begin position="300"/>
        <end position="320"/>
    </location>
</feature>
<keyword evidence="4 6" id="KW-1133">Transmembrane helix</keyword>
<reference evidence="10" key="1">
    <citation type="journal article" date="2017" name="Plant J.">
        <title>The pomegranate (Punica granatum L.) genome and the genomics of punicalagin biosynthesis.</title>
        <authorList>
            <person name="Qin G."/>
            <person name="Xu C."/>
            <person name="Ming R."/>
            <person name="Tang H."/>
            <person name="Guyot R."/>
            <person name="Kramer E.M."/>
            <person name="Hu Y."/>
            <person name="Yi X."/>
            <person name="Qi Y."/>
            <person name="Xu X."/>
            <person name="Gao Z."/>
            <person name="Pan H."/>
            <person name="Jian J."/>
            <person name="Tian Y."/>
            <person name="Yue Z."/>
            <person name="Xu Y."/>
        </authorList>
    </citation>
    <scope>NUCLEOTIDE SEQUENCE [LARGE SCALE GENOMIC DNA]</scope>
    <source>
        <strain evidence="10">cv. Dabenzi</strain>
    </source>
</reference>
<feature type="compositionally biased region" description="Polar residues" evidence="7">
    <location>
        <begin position="321"/>
        <end position="342"/>
    </location>
</feature>
<accession>A0A218XFE7</accession>
<comment type="similarity">
    <text evidence="2 6">Belongs to the drug/metabolite transporter (DMT) superfamily. Plant drug/metabolite exporter (P-DME) (TC 2.A.7.4) family.</text>
</comment>
<dbReference type="PANTHER" id="PTHR31218">
    <property type="entry name" value="WAT1-RELATED PROTEIN"/>
    <property type="match status" value="1"/>
</dbReference>
<dbReference type="GO" id="GO:0016020">
    <property type="term" value="C:membrane"/>
    <property type="evidence" value="ECO:0007669"/>
    <property type="project" value="UniProtKB-SubCell"/>
</dbReference>
<feature type="domain" description="EamA" evidence="8">
    <location>
        <begin position="20"/>
        <end position="146"/>
    </location>
</feature>
<dbReference type="Proteomes" id="UP000197138">
    <property type="component" value="Unassembled WGS sequence"/>
</dbReference>
<evidence type="ECO:0000313" key="10">
    <source>
        <dbReference type="Proteomes" id="UP000197138"/>
    </source>
</evidence>
<dbReference type="AlphaFoldDB" id="A0A218XFE7"/>